<dbReference type="SUPFAM" id="SSF55821">
    <property type="entry name" value="YrdC/RibB"/>
    <property type="match status" value="1"/>
</dbReference>
<comment type="cofactor">
    <cofactor evidence="14">
        <name>Zn(2+)</name>
        <dbReference type="ChEBI" id="CHEBI:29105"/>
    </cofactor>
    <text evidence="14">Binds 1 zinc ion per subunit.</text>
</comment>
<comment type="pathway">
    <text evidence="3 14">Cofactor biosynthesis; riboflavin biosynthesis; 5-amino-6-(D-ribitylamino)uracil from GTP: step 1/4.</text>
</comment>
<dbReference type="FunFam" id="3.40.50.10990:FF:000001">
    <property type="entry name" value="Riboflavin biosynthesis protein RibBA"/>
    <property type="match status" value="1"/>
</dbReference>
<dbReference type="Proteomes" id="UP000178042">
    <property type="component" value="Unassembled WGS sequence"/>
</dbReference>
<feature type="active site" description="Proton acceptor" evidence="14">
    <location>
        <position position="320"/>
    </location>
</feature>
<keyword evidence="9 14" id="KW-0378">Hydrolase</keyword>
<reference evidence="16 17" key="1">
    <citation type="journal article" date="2016" name="Nat. Commun.">
        <title>Thousands of microbial genomes shed light on interconnected biogeochemical processes in an aquifer system.</title>
        <authorList>
            <person name="Anantharaman K."/>
            <person name="Brown C.T."/>
            <person name="Hug L.A."/>
            <person name="Sharon I."/>
            <person name="Castelle C.J."/>
            <person name="Probst A.J."/>
            <person name="Thomas B.C."/>
            <person name="Singh A."/>
            <person name="Wilkins M.J."/>
            <person name="Karaoz U."/>
            <person name="Brodie E.L."/>
            <person name="Williams K.H."/>
            <person name="Hubbard S.S."/>
            <person name="Banfield J.F."/>
        </authorList>
    </citation>
    <scope>NUCLEOTIDE SEQUENCE [LARGE SCALE GENOMIC DNA]</scope>
</reference>
<dbReference type="EC" id="3.5.4.25" evidence="14"/>
<dbReference type="UniPathway" id="UPA00275">
    <property type="reaction ID" value="UER00399"/>
</dbReference>
<evidence type="ECO:0000256" key="12">
    <source>
        <dbReference type="ARBA" id="ARBA00043932"/>
    </source>
</evidence>
<feature type="binding site" evidence="14">
    <location>
        <begin position="243"/>
        <end position="247"/>
    </location>
    <ligand>
        <name>GTP</name>
        <dbReference type="ChEBI" id="CHEBI:37565"/>
    </ligand>
</feature>
<organism evidence="16 17">
    <name type="scientific">Candidatus Kaiserbacteria bacterium RIFCSPHIGHO2_02_FULL_49_16</name>
    <dbReference type="NCBI Taxonomy" id="1798490"/>
    <lineage>
        <taxon>Bacteria</taxon>
        <taxon>Candidatus Kaiseribacteriota</taxon>
    </lineage>
</organism>
<dbReference type="NCBIfam" id="NF001591">
    <property type="entry name" value="PRK00393.1"/>
    <property type="match status" value="1"/>
</dbReference>
<dbReference type="Pfam" id="PF00926">
    <property type="entry name" value="DHBP_synthase"/>
    <property type="match status" value="1"/>
</dbReference>
<dbReference type="Gene3D" id="3.40.50.10990">
    <property type="entry name" value="GTP cyclohydrolase II"/>
    <property type="match status" value="1"/>
</dbReference>
<feature type="binding site" evidence="14">
    <location>
        <position position="308"/>
    </location>
    <ligand>
        <name>GTP</name>
        <dbReference type="ChEBI" id="CHEBI:37565"/>
    </ligand>
</feature>
<protein>
    <recommendedName>
        <fullName evidence="14">GTP cyclohydrolase-2</fullName>
        <ecNumber evidence="14">3.5.4.25</ecNumber>
    </recommendedName>
    <alternativeName>
        <fullName evidence="14">GTP cyclohydrolase II</fullName>
    </alternativeName>
</protein>
<dbReference type="HAMAP" id="MF_00179">
    <property type="entry name" value="RibA"/>
    <property type="match status" value="1"/>
</dbReference>
<dbReference type="PIRSF" id="PIRSF001259">
    <property type="entry name" value="RibA"/>
    <property type="match status" value="1"/>
</dbReference>
<sequence length="391" mass="42624">MLIVVDSPNRENEADLYIPADAATGENINTMLKYGGGIVCAAITPSQAHNLRLSAMVPLSQNTEKTGVNFTVSMNAKKGITTGVSAYDRAKTIRILANPKSRAEDIVKPGHVFGLVARTGGLLKREGHTEAAVDLARLAGRTPAGVLCEIVGENGRMARGAEIARFSRELKIKIVAIKDIVRYLRAHPLHLLQSPHGVARFSESTLPTRHGTFRIIVYTSTFDDLEHVALIHGDVEKKPVLVRVHSQCLTGDTFGSLRCDCREQLQASMEIIKKSGSGIIVYLNQEGRGIGLGNKIKAYALQDEGYDTVDANHALGFSADARDYEVAALILKDLGAKKIKLLTNNPEKERQLSSFGIKIAERVPLEISHNEVNAAYLSTKKKKLGHHLKKL</sequence>
<dbReference type="Pfam" id="PF00925">
    <property type="entry name" value="GTP_cyclohydro2"/>
    <property type="match status" value="1"/>
</dbReference>
<evidence type="ECO:0000256" key="8">
    <source>
        <dbReference type="ARBA" id="ARBA00022741"/>
    </source>
</evidence>
<dbReference type="GO" id="GO:0009231">
    <property type="term" value="P:riboflavin biosynthetic process"/>
    <property type="evidence" value="ECO:0007669"/>
    <property type="project" value="UniProtKB-UniRule"/>
</dbReference>
<evidence type="ECO:0000256" key="2">
    <source>
        <dbReference type="ARBA" id="ARBA00002284"/>
    </source>
</evidence>
<evidence type="ECO:0000256" key="5">
    <source>
        <dbReference type="ARBA" id="ARBA00005520"/>
    </source>
</evidence>
<dbReference type="NCBIfam" id="TIGR00505">
    <property type="entry name" value="ribA"/>
    <property type="match status" value="1"/>
</dbReference>
<dbReference type="Gene3D" id="3.90.870.10">
    <property type="entry name" value="DHBP synthase"/>
    <property type="match status" value="1"/>
</dbReference>
<dbReference type="InterPro" id="IPR000422">
    <property type="entry name" value="DHBP_synthase_RibB"/>
</dbReference>
<feature type="binding site" evidence="14">
    <location>
        <position position="261"/>
    </location>
    <ligand>
        <name>Zn(2+)</name>
        <dbReference type="ChEBI" id="CHEBI:29105"/>
        <note>catalytic</note>
    </ligand>
</feature>
<feature type="binding site" evidence="14">
    <location>
        <position position="259"/>
    </location>
    <ligand>
        <name>Zn(2+)</name>
        <dbReference type="ChEBI" id="CHEBI:29105"/>
        <note>catalytic</note>
    </ligand>
</feature>
<feature type="binding site" evidence="14">
    <location>
        <begin position="286"/>
        <end position="288"/>
    </location>
    <ligand>
        <name>GTP</name>
        <dbReference type="ChEBI" id="CHEBI:37565"/>
    </ligand>
</feature>
<feature type="binding site" evidence="14">
    <location>
        <position position="348"/>
    </location>
    <ligand>
        <name>GTP</name>
        <dbReference type="ChEBI" id="CHEBI:37565"/>
    </ligand>
</feature>
<evidence type="ECO:0000256" key="14">
    <source>
        <dbReference type="HAMAP-Rule" id="MF_00179"/>
    </source>
</evidence>
<feature type="domain" description="GTP cyclohydrolase II" evidence="15">
    <location>
        <begin position="202"/>
        <end position="364"/>
    </location>
</feature>
<dbReference type="PANTHER" id="PTHR21327">
    <property type="entry name" value="GTP CYCLOHYDROLASE II-RELATED"/>
    <property type="match status" value="1"/>
</dbReference>
<name>A0A1F6DBS6_9BACT</name>
<comment type="function">
    <text evidence="12 14">Catalyzes the conversion of GTP to 2,5-diamino-6-ribosylamino-4(3H)-pyrimidinone 5'-phosphate (DARP), formate and pyrophosphate.</text>
</comment>
<feature type="binding site" evidence="14">
    <location>
        <position position="264"/>
    </location>
    <ligand>
        <name>GTP</name>
        <dbReference type="ChEBI" id="CHEBI:37565"/>
    </ligand>
</feature>
<keyword evidence="6 14" id="KW-0686">Riboflavin biosynthesis</keyword>
<dbReference type="InterPro" id="IPR000926">
    <property type="entry name" value="RibA"/>
</dbReference>
<feature type="active site" description="Nucleophile" evidence="14">
    <location>
        <position position="322"/>
    </location>
</feature>
<evidence type="ECO:0000259" key="15">
    <source>
        <dbReference type="Pfam" id="PF00925"/>
    </source>
</evidence>
<dbReference type="NCBIfam" id="TIGR00506">
    <property type="entry name" value="ribB"/>
    <property type="match status" value="1"/>
</dbReference>
<evidence type="ECO:0000313" key="16">
    <source>
        <dbReference type="EMBL" id="OGG58790.1"/>
    </source>
</evidence>
<accession>A0A1F6DBS6</accession>
<dbReference type="AlphaFoldDB" id="A0A1F6DBS6"/>
<dbReference type="PANTHER" id="PTHR21327:SF18">
    <property type="entry name" value="3,4-DIHYDROXY-2-BUTANONE 4-PHOSPHATE SYNTHASE"/>
    <property type="match status" value="1"/>
</dbReference>
<dbReference type="EMBL" id="MFLD01000035">
    <property type="protein sequence ID" value="OGG58790.1"/>
    <property type="molecule type" value="Genomic_DNA"/>
</dbReference>
<dbReference type="InterPro" id="IPR017945">
    <property type="entry name" value="DHBP_synth_RibB-like_a/b_dom"/>
</dbReference>
<evidence type="ECO:0000256" key="4">
    <source>
        <dbReference type="ARBA" id="ARBA00004904"/>
    </source>
</evidence>
<evidence type="ECO:0000256" key="11">
    <source>
        <dbReference type="ARBA" id="ARBA00023134"/>
    </source>
</evidence>
<feature type="binding site" evidence="14">
    <location>
        <position position="248"/>
    </location>
    <ligand>
        <name>Zn(2+)</name>
        <dbReference type="ChEBI" id="CHEBI:29105"/>
        <note>catalytic</note>
    </ligand>
</feature>
<proteinExistence type="inferred from homology"/>
<keyword evidence="8 14" id="KW-0547">Nucleotide-binding</keyword>
<gene>
    <name evidence="14" type="primary">ribA</name>
    <name evidence="16" type="ORF">A3C86_03315</name>
</gene>
<evidence type="ECO:0000256" key="3">
    <source>
        <dbReference type="ARBA" id="ARBA00004853"/>
    </source>
</evidence>
<dbReference type="GO" id="GO:0005829">
    <property type="term" value="C:cytosol"/>
    <property type="evidence" value="ECO:0007669"/>
    <property type="project" value="TreeGrafter"/>
</dbReference>
<dbReference type="GO" id="GO:0003935">
    <property type="term" value="F:GTP cyclohydrolase II activity"/>
    <property type="evidence" value="ECO:0007669"/>
    <property type="project" value="UniProtKB-UniRule"/>
</dbReference>
<dbReference type="GO" id="GO:0005525">
    <property type="term" value="F:GTP binding"/>
    <property type="evidence" value="ECO:0007669"/>
    <property type="project" value="UniProtKB-KW"/>
</dbReference>
<keyword evidence="11 14" id="KW-0342">GTP-binding</keyword>
<comment type="pathway">
    <text evidence="4">Cofactor biosynthesis; riboflavin biosynthesis; 2-hydroxy-3-oxobutyl phosphate from D-ribulose 5-phosphate: step 1/1.</text>
</comment>
<evidence type="ECO:0000256" key="1">
    <source>
        <dbReference type="ARBA" id="ARBA00000141"/>
    </source>
</evidence>
<dbReference type="InterPro" id="IPR032677">
    <property type="entry name" value="GTP_cyclohydro_II"/>
</dbReference>
<dbReference type="InterPro" id="IPR036144">
    <property type="entry name" value="RibA-like_sf"/>
</dbReference>
<dbReference type="GO" id="GO:0008270">
    <property type="term" value="F:zinc ion binding"/>
    <property type="evidence" value="ECO:0007669"/>
    <property type="project" value="UniProtKB-UniRule"/>
</dbReference>
<evidence type="ECO:0000256" key="7">
    <source>
        <dbReference type="ARBA" id="ARBA00022723"/>
    </source>
</evidence>
<evidence type="ECO:0000256" key="13">
    <source>
        <dbReference type="ARBA" id="ARBA00049295"/>
    </source>
</evidence>
<comment type="caution">
    <text evidence="16">The sequence shown here is derived from an EMBL/GenBank/DDBJ whole genome shotgun (WGS) entry which is preliminary data.</text>
</comment>
<evidence type="ECO:0000313" key="17">
    <source>
        <dbReference type="Proteomes" id="UP000178042"/>
    </source>
</evidence>
<comment type="similarity">
    <text evidence="5">In the N-terminal section; belongs to the DHBP synthase family.</text>
</comment>
<comment type="similarity">
    <text evidence="14">Belongs to the GTP cyclohydrolase II family.</text>
</comment>
<evidence type="ECO:0000256" key="6">
    <source>
        <dbReference type="ARBA" id="ARBA00022619"/>
    </source>
</evidence>
<keyword evidence="7 14" id="KW-0479">Metal-binding</keyword>
<evidence type="ECO:0000256" key="9">
    <source>
        <dbReference type="ARBA" id="ARBA00022801"/>
    </source>
</evidence>
<dbReference type="CDD" id="cd00641">
    <property type="entry name" value="GTP_cyclohydro2"/>
    <property type="match status" value="1"/>
</dbReference>
<dbReference type="SUPFAM" id="SSF142695">
    <property type="entry name" value="RibA-like"/>
    <property type="match status" value="1"/>
</dbReference>
<keyword evidence="10 14" id="KW-0862">Zinc</keyword>
<dbReference type="GO" id="GO:0008686">
    <property type="term" value="F:3,4-dihydroxy-2-butanone-4-phosphate synthase activity"/>
    <property type="evidence" value="ECO:0007669"/>
    <property type="project" value="UniProtKB-EC"/>
</dbReference>
<evidence type="ECO:0000256" key="10">
    <source>
        <dbReference type="ARBA" id="ARBA00022833"/>
    </source>
</evidence>
<feature type="binding site" evidence="14">
    <location>
        <position position="343"/>
    </location>
    <ligand>
        <name>GTP</name>
        <dbReference type="ChEBI" id="CHEBI:37565"/>
    </ligand>
</feature>
<comment type="catalytic activity">
    <reaction evidence="13 14">
        <text>GTP + 4 H2O = 2,5-diamino-6-hydroxy-4-(5-phosphoribosylamino)-pyrimidine + formate + 2 phosphate + 3 H(+)</text>
        <dbReference type="Rhea" id="RHEA:23704"/>
        <dbReference type="ChEBI" id="CHEBI:15377"/>
        <dbReference type="ChEBI" id="CHEBI:15378"/>
        <dbReference type="ChEBI" id="CHEBI:15740"/>
        <dbReference type="ChEBI" id="CHEBI:37565"/>
        <dbReference type="ChEBI" id="CHEBI:43474"/>
        <dbReference type="ChEBI" id="CHEBI:58614"/>
        <dbReference type="EC" id="3.5.4.25"/>
    </reaction>
</comment>
<comment type="catalytic activity">
    <reaction evidence="1">
        <text>D-ribulose 5-phosphate = (2S)-2-hydroxy-3-oxobutyl phosphate + formate + H(+)</text>
        <dbReference type="Rhea" id="RHEA:18457"/>
        <dbReference type="ChEBI" id="CHEBI:15378"/>
        <dbReference type="ChEBI" id="CHEBI:15740"/>
        <dbReference type="ChEBI" id="CHEBI:58121"/>
        <dbReference type="ChEBI" id="CHEBI:58830"/>
        <dbReference type="EC" id="4.1.99.12"/>
    </reaction>
</comment>
<comment type="function">
    <text evidence="2">Catalyzes the conversion of D-ribulose 5-phosphate to formate and 3,4-dihydroxy-2-butanone 4-phosphate.</text>
</comment>